<sequence>MLYVLSIALVAMGLIVLGALAFQVAKALRRFNHTVSMVSRNTQDDVGLLRARSAGVRVAIASRAHRNNSDEQDSKIGLNELGGHR</sequence>
<dbReference type="Proteomes" id="UP000243799">
    <property type="component" value="Unassembled WGS sequence"/>
</dbReference>
<proteinExistence type="predicted"/>
<keyword evidence="3" id="KW-1185">Reference proteome</keyword>
<reference evidence="3" key="1">
    <citation type="submission" date="2016-10" db="EMBL/GenBank/DDBJ databases">
        <authorList>
            <person name="Varghese N."/>
            <person name="Submissions S."/>
        </authorList>
    </citation>
    <scope>NUCLEOTIDE SEQUENCE [LARGE SCALE GENOMIC DNA]</scope>
    <source>
        <strain evidence="3">CGMCC 4.3568</strain>
    </source>
</reference>
<dbReference type="RefSeq" id="WP_177242783.1">
    <property type="nucleotide sequence ID" value="NZ_FOKG01000018.1"/>
</dbReference>
<dbReference type="AlphaFoldDB" id="A0A1I1BXL0"/>
<evidence type="ECO:0000313" key="2">
    <source>
        <dbReference type="EMBL" id="SFB55011.1"/>
    </source>
</evidence>
<organism evidence="2 3">
    <name type="scientific">Amycolatopsis marina</name>
    <dbReference type="NCBI Taxonomy" id="490629"/>
    <lineage>
        <taxon>Bacteria</taxon>
        <taxon>Bacillati</taxon>
        <taxon>Actinomycetota</taxon>
        <taxon>Actinomycetes</taxon>
        <taxon>Pseudonocardiales</taxon>
        <taxon>Pseudonocardiaceae</taxon>
        <taxon>Amycolatopsis</taxon>
    </lineage>
</organism>
<gene>
    <name evidence="2" type="ORF">SAMN05216266_118116</name>
</gene>
<dbReference type="EMBL" id="FOKG01000018">
    <property type="protein sequence ID" value="SFB55011.1"/>
    <property type="molecule type" value="Genomic_DNA"/>
</dbReference>
<evidence type="ECO:0000313" key="3">
    <source>
        <dbReference type="Proteomes" id="UP000243799"/>
    </source>
</evidence>
<accession>A0A1I1BXL0</accession>
<dbReference type="NCBIfam" id="NF037944">
    <property type="entry name" value="holin_2"/>
    <property type="match status" value="1"/>
</dbReference>
<evidence type="ECO:0000256" key="1">
    <source>
        <dbReference type="SAM" id="MobiDB-lite"/>
    </source>
</evidence>
<feature type="region of interest" description="Disordered" evidence="1">
    <location>
        <begin position="64"/>
        <end position="85"/>
    </location>
</feature>
<protein>
    <submittedName>
        <fullName evidence="2">Uncharacterized protein</fullName>
    </submittedName>
</protein>
<dbReference type="STRING" id="490629.SAMN05216266_118116"/>
<name>A0A1I1BXL0_9PSEU</name>